<evidence type="ECO:0000256" key="8">
    <source>
        <dbReference type="RuleBase" id="RU367053"/>
    </source>
</evidence>
<evidence type="ECO:0000256" key="6">
    <source>
        <dbReference type="ARBA" id="ARBA00023242"/>
    </source>
</evidence>
<feature type="compositionally biased region" description="Polar residues" evidence="9">
    <location>
        <begin position="151"/>
        <end position="169"/>
    </location>
</feature>
<dbReference type="GeneID" id="19156166"/>
<dbReference type="SUPFAM" id="SSF55154">
    <property type="entry name" value="CYTH-like phosphatases"/>
    <property type="match status" value="1"/>
</dbReference>
<keyword evidence="4 8" id="KW-0507">mRNA processing</keyword>
<feature type="region of interest" description="Disordered" evidence="9">
    <location>
        <begin position="431"/>
        <end position="471"/>
    </location>
</feature>
<dbReference type="STRING" id="1182541.W9YUD8"/>
<dbReference type="Gene3D" id="3.20.100.10">
    <property type="entry name" value="mRNA triphosphatase Cet1-like"/>
    <property type="match status" value="1"/>
</dbReference>
<dbReference type="CDD" id="cd07470">
    <property type="entry name" value="CYTH-like_mRNA_RTPase"/>
    <property type="match status" value="1"/>
</dbReference>
<comment type="subunit">
    <text evidence="8">Heterodimer. The mRNA-capping enzyme is composed of two separate chains alpha and beta, respectively a mRNA guanylyltransferase and an mRNA 5'-triphosphate monophosphatase.</text>
</comment>
<protein>
    <recommendedName>
        <fullName evidence="8">mRNA-capping enzyme subunit beta</fullName>
        <ecNumber evidence="8">3.6.1.74</ecNumber>
    </recommendedName>
    <alternativeName>
        <fullName evidence="8">mRNA 5'-phosphatase</fullName>
    </alternativeName>
    <alternativeName>
        <fullName evidence="8">mRNA 5'-triphosphate monophosphatase</fullName>
    </alternativeName>
</protein>
<evidence type="ECO:0000256" key="5">
    <source>
        <dbReference type="ARBA" id="ARBA00022801"/>
    </source>
</evidence>
<dbReference type="InterPro" id="IPR033469">
    <property type="entry name" value="CYTH-like_dom_sf"/>
</dbReference>
<feature type="region of interest" description="Disordered" evidence="9">
    <location>
        <begin position="1"/>
        <end position="400"/>
    </location>
</feature>
<dbReference type="InterPro" id="IPR004206">
    <property type="entry name" value="mRNA_triPase_Cet1"/>
</dbReference>
<dbReference type="RefSeq" id="XP_007720367.1">
    <property type="nucleotide sequence ID" value="XM_007722177.1"/>
</dbReference>
<evidence type="ECO:0000256" key="7">
    <source>
        <dbReference type="ARBA" id="ARBA00047740"/>
    </source>
</evidence>
<dbReference type="Pfam" id="PF02940">
    <property type="entry name" value="mRNA_triPase"/>
    <property type="match status" value="1"/>
</dbReference>
<evidence type="ECO:0000256" key="3">
    <source>
        <dbReference type="ARBA" id="ARBA00006345"/>
    </source>
</evidence>
<feature type="compositionally biased region" description="Polar residues" evidence="9">
    <location>
        <begin position="440"/>
        <end position="450"/>
    </location>
</feature>
<dbReference type="EC" id="3.6.1.74" evidence="8"/>
<sequence length="764" mass="84575">MDLKSMLNDSSSQRQPPPRLHTAQSFDRTTASTPSHESYPDRSQSHPQPASATEYRSPANGSYFALQSPLQQNSPPAVTPGVTGLPVYAQSPGPHGQSHTPREGIPSSYPYQSSFVPSPSLAQPPTPGSAHHYQTPSSAATYHHPGAHPAFTTQSPREDASSSNGSAQPGSRHLSPQAPFHPPPAPVTPLGPPVLYPRPSPYQHRPLSQGQEGFRRLSASSVGSTQSREYNHLVHGQSDHSRSGSVQRTYSGEIRERERSIESVSPKTIPRPSPQRRESASLAEDIRSGFHSTPQAPSDQGSNIMPHDAPERTGEENRHTMTPKSASTLAEVRATSLPQMLRPSPDTAAVDNMTPQSTHTPFSAHASPPATVQPTLKRSASRISSANATPQPPRKRLRRDEIPIFARSARTRPLKFIKAPAVISSLRNQTPVKKEAVGHQTPNGQAQNEPQGVAQDSAPGPAPAAAATSQDELPWEPCITNVIPYEDLSRKVSDWIFKTIGMANSPVGGAMFEIEAKVGSIVDEQTGYRLSLPVETEALFNRDKFRGRTSFQSSMDMAQHRLLNTFLNSLVEESMRESQISGRQVIGYDHPHEYDEFYELTDEGRRNLAPSILTWLNPRHKPRVRRTIDETTGGVKAQIIKSRIADIDIYNPGSDFDYRISISIESPWEGEPHWLSEMTDGGRDRKKDRMSYRHMAYQIDLTQVSYPNRPEKEHELEVEISTEQIRIQLANLREGRPSRYEDLVRGFLDNVRILCRKGTVNKVR</sequence>
<keyword evidence="12" id="KW-1185">Reference proteome</keyword>
<feature type="compositionally biased region" description="Polar residues" evidence="9">
    <location>
        <begin position="109"/>
        <end position="121"/>
    </location>
</feature>
<comment type="cofactor">
    <cofactor evidence="1 8">
        <name>Mg(2+)</name>
        <dbReference type="ChEBI" id="CHEBI:18420"/>
    </cofactor>
</comment>
<feature type="compositionally biased region" description="Basic and acidic residues" evidence="9">
    <location>
        <begin position="229"/>
        <end position="242"/>
    </location>
</feature>
<gene>
    <name evidence="11" type="ORF">A1O1_01264</name>
</gene>
<feature type="compositionally biased region" description="Basic and acidic residues" evidence="9">
    <location>
        <begin position="308"/>
        <end position="319"/>
    </location>
</feature>
<comment type="caution">
    <text evidence="11">The sequence shown here is derived from an EMBL/GenBank/DDBJ whole genome shotgun (WGS) entry which is preliminary data.</text>
</comment>
<keyword evidence="5 8" id="KW-0378">Hydrolase</keyword>
<proteinExistence type="inferred from homology"/>
<evidence type="ECO:0000256" key="1">
    <source>
        <dbReference type="ARBA" id="ARBA00001946"/>
    </source>
</evidence>
<feature type="compositionally biased region" description="Polar residues" evidence="9">
    <location>
        <begin position="218"/>
        <end position="228"/>
    </location>
</feature>
<comment type="similarity">
    <text evidence="3 8">Belongs to the fungal TPase family.</text>
</comment>
<feature type="compositionally biased region" description="Pro residues" evidence="9">
    <location>
        <begin position="179"/>
        <end position="200"/>
    </location>
</feature>
<keyword evidence="6 8" id="KW-0539">Nucleus</keyword>
<feature type="compositionally biased region" description="Polar residues" evidence="9">
    <location>
        <begin position="370"/>
        <end position="389"/>
    </location>
</feature>
<dbReference type="GO" id="GO:0031533">
    <property type="term" value="C:mRNA capping enzyme complex"/>
    <property type="evidence" value="ECO:0007669"/>
    <property type="project" value="UniProtKB-UniRule"/>
</dbReference>
<dbReference type="PANTHER" id="PTHR28118:SF1">
    <property type="entry name" value="POLYNUCLEOTIDE 5'-TRIPHOSPHATASE CTL1-RELATED"/>
    <property type="match status" value="1"/>
</dbReference>
<dbReference type="GO" id="GO:0140818">
    <property type="term" value="F:mRNA 5'-triphosphate monophosphatase activity"/>
    <property type="evidence" value="ECO:0007669"/>
    <property type="project" value="UniProtKB-EC"/>
</dbReference>
<feature type="compositionally biased region" description="Polar residues" evidence="9">
    <location>
        <begin position="290"/>
        <end position="303"/>
    </location>
</feature>
<comment type="catalytic activity">
    <reaction evidence="7">
        <text>a 5'-end triphospho-ribonucleoside in mRNA + H2O = a 5'-end diphospho-ribonucleoside in mRNA + phosphate + H(+)</text>
        <dbReference type="Rhea" id="RHEA:67004"/>
        <dbReference type="Rhea" id="RHEA-COMP:17164"/>
        <dbReference type="Rhea" id="RHEA-COMP:17165"/>
        <dbReference type="ChEBI" id="CHEBI:15377"/>
        <dbReference type="ChEBI" id="CHEBI:15378"/>
        <dbReference type="ChEBI" id="CHEBI:43474"/>
        <dbReference type="ChEBI" id="CHEBI:167616"/>
        <dbReference type="ChEBI" id="CHEBI:167618"/>
        <dbReference type="EC" id="3.6.1.74"/>
    </reaction>
    <physiologicalReaction direction="left-to-right" evidence="7">
        <dbReference type="Rhea" id="RHEA:67005"/>
    </physiologicalReaction>
</comment>
<organism evidence="11 12">
    <name type="scientific">Capronia coronata CBS 617.96</name>
    <dbReference type="NCBI Taxonomy" id="1182541"/>
    <lineage>
        <taxon>Eukaryota</taxon>
        <taxon>Fungi</taxon>
        <taxon>Dikarya</taxon>
        <taxon>Ascomycota</taxon>
        <taxon>Pezizomycotina</taxon>
        <taxon>Eurotiomycetes</taxon>
        <taxon>Chaetothyriomycetidae</taxon>
        <taxon>Chaetothyriales</taxon>
        <taxon>Herpotrichiellaceae</taxon>
        <taxon>Capronia</taxon>
    </lineage>
</organism>
<accession>W9YUD8</accession>
<reference evidence="11 12" key="1">
    <citation type="submission" date="2013-03" db="EMBL/GenBank/DDBJ databases">
        <title>The Genome Sequence of Capronia coronata CBS 617.96.</title>
        <authorList>
            <consortium name="The Broad Institute Genomics Platform"/>
            <person name="Cuomo C."/>
            <person name="de Hoog S."/>
            <person name="Gorbushina A."/>
            <person name="Walker B."/>
            <person name="Young S.K."/>
            <person name="Zeng Q."/>
            <person name="Gargeya S."/>
            <person name="Fitzgerald M."/>
            <person name="Haas B."/>
            <person name="Abouelleil A."/>
            <person name="Allen A.W."/>
            <person name="Alvarado L."/>
            <person name="Arachchi H.M."/>
            <person name="Berlin A.M."/>
            <person name="Chapman S.B."/>
            <person name="Gainer-Dewar J."/>
            <person name="Goldberg J."/>
            <person name="Griggs A."/>
            <person name="Gujja S."/>
            <person name="Hansen M."/>
            <person name="Howarth C."/>
            <person name="Imamovic A."/>
            <person name="Ireland A."/>
            <person name="Larimer J."/>
            <person name="McCowan C."/>
            <person name="Murphy C."/>
            <person name="Pearson M."/>
            <person name="Poon T.W."/>
            <person name="Priest M."/>
            <person name="Roberts A."/>
            <person name="Saif S."/>
            <person name="Shea T."/>
            <person name="Sisk P."/>
            <person name="Sykes S."/>
            <person name="Wortman J."/>
            <person name="Nusbaum C."/>
            <person name="Birren B."/>
        </authorList>
    </citation>
    <scope>NUCLEOTIDE SEQUENCE [LARGE SCALE GENOMIC DNA]</scope>
    <source>
        <strain evidence="11 12">CBS 617.96</strain>
    </source>
</reference>
<dbReference type="eggNOG" id="ENOG502RZAX">
    <property type="taxonomic scope" value="Eukaryota"/>
</dbReference>
<dbReference type="InterPro" id="IPR037009">
    <property type="entry name" value="mRNA_triPase_Cet1_sf"/>
</dbReference>
<dbReference type="GO" id="GO:0004651">
    <property type="term" value="F:polynucleotide 5'-phosphatase activity"/>
    <property type="evidence" value="ECO:0007669"/>
    <property type="project" value="UniProtKB-UniRule"/>
</dbReference>
<dbReference type="HOGENOM" id="CLU_368826_0_0_1"/>
<dbReference type="OrthoDB" id="272147at2759"/>
<comment type="subcellular location">
    <subcellularLocation>
        <location evidence="2 8">Nucleus</location>
    </subcellularLocation>
</comment>
<comment type="function">
    <text evidence="8">First step of mRNA capping. Converts the 5'-triphosphate end of a nascent mRNA chain into a diphosphate end.</text>
</comment>
<dbReference type="InterPro" id="IPR040343">
    <property type="entry name" value="Cet1/Ctl1"/>
</dbReference>
<dbReference type="GO" id="GO:0006370">
    <property type="term" value="P:7-methylguanosine mRNA capping"/>
    <property type="evidence" value="ECO:0007669"/>
    <property type="project" value="UniProtKB-UniRule"/>
</dbReference>
<dbReference type="Proteomes" id="UP000019484">
    <property type="component" value="Unassembled WGS sequence"/>
</dbReference>
<name>W9YUD8_9EURO</name>
<evidence type="ECO:0000256" key="4">
    <source>
        <dbReference type="ARBA" id="ARBA00022664"/>
    </source>
</evidence>
<evidence type="ECO:0000313" key="12">
    <source>
        <dbReference type="Proteomes" id="UP000019484"/>
    </source>
</evidence>
<dbReference type="EMBL" id="AMWN01000001">
    <property type="protein sequence ID" value="EXJ96138.1"/>
    <property type="molecule type" value="Genomic_DNA"/>
</dbReference>
<dbReference type="AlphaFoldDB" id="W9YUD8"/>
<dbReference type="PANTHER" id="PTHR28118">
    <property type="entry name" value="POLYNUCLEOTIDE 5'-TRIPHOSPHATASE-RELATED"/>
    <property type="match status" value="1"/>
</dbReference>
<evidence type="ECO:0000256" key="9">
    <source>
        <dbReference type="SAM" id="MobiDB-lite"/>
    </source>
</evidence>
<feature type="compositionally biased region" description="Basic and acidic residues" evidence="9">
    <location>
        <begin position="275"/>
        <end position="288"/>
    </location>
</feature>
<feature type="compositionally biased region" description="Polar residues" evidence="9">
    <location>
        <begin position="22"/>
        <end position="37"/>
    </location>
</feature>
<evidence type="ECO:0000313" key="11">
    <source>
        <dbReference type="EMBL" id="EXJ96138.1"/>
    </source>
</evidence>
<evidence type="ECO:0000256" key="2">
    <source>
        <dbReference type="ARBA" id="ARBA00004123"/>
    </source>
</evidence>
<feature type="domain" description="mRNA triphosphatase Cet1-like" evidence="10">
    <location>
        <begin position="486"/>
        <end position="720"/>
    </location>
</feature>
<keyword evidence="8" id="KW-0506">mRNA capping</keyword>
<evidence type="ECO:0000259" key="10">
    <source>
        <dbReference type="Pfam" id="PF02940"/>
    </source>
</evidence>